<protein>
    <submittedName>
        <fullName evidence="1">Uncharacterized protein</fullName>
    </submittedName>
</protein>
<dbReference type="RefSeq" id="WP_345370112.1">
    <property type="nucleotide sequence ID" value="NZ_BAABJX010000020.1"/>
</dbReference>
<gene>
    <name evidence="1" type="ORF">GCM10023331_12270</name>
</gene>
<dbReference type="EMBL" id="BAABJX010000020">
    <property type="protein sequence ID" value="GAA4828707.1"/>
    <property type="molecule type" value="Genomic_DNA"/>
</dbReference>
<name>A0ABP9D689_9BACT</name>
<evidence type="ECO:0000313" key="2">
    <source>
        <dbReference type="Proteomes" id="UP001500298"/>
    </source>
</evidence>
<keyword evidence="2" id="KW-1185">Reference proteome</keyword>
<comment type="caution">
    <text evidence="1">The sequence shown here is derived from an EMBL/GenBank/DDBJ whole genome shotgun (WGS) entry which is preliminary data.</text>
</comment>
<dbReference type="Proteomes" id="UP001500298">
    <property type="component" value="Unassembled WGS sequence"/>
</dbReference>
<sequence length="67" mass="7168">MLGFVFIEENHSTLLPSFVIYDTVIDGAVNLFGQILGLKGKSKISETIIMNIVGDVGEIGKAALSDK</sequence>
<proteinExistence type="predicted"/>
<evidence type="ECO:0000313" key="1">
    <source>
        <dbReference type="EMBL" id="GAA4828707.1"/>
    </source>
</evidence>
<organism evidence="1 2">
    <name type="scientific">Algivirga pacifica</name>
    <dbReference type="NCBI Taxonomy" id="1162670"/>
    <lineage>
        <taxon>Bacteria</taxon>
        <taxon>Pseudomonadati</taxon>
        <taxon>Bacteroidota</taxon>
        <taxon>Cytophagia</taxon>
        <taxon>Cytophagales</taxon>
        <taxon>Flammeovirgaceae</taxon>
        <taxon>Algivirga</taxon>
    </lineage>
</organism>
<reference evidence="2" key="1">
    <citation type="journal article" date="2019" name="Int. J. Syst. Evol. Microbiol.">
        <title>The Global Catalogue of Microorganisms (GCM) 10K type strain sequencing project: providing services to taxonomists for standard genome sequencing and annotation.</title>
        <authorList>
            <consortium name="The Broad Institute Genomics Platform"/>
            <consortium name="The Broad Institute Genome Sequencing Center for Infectious Disease"/>
            <person name="Wu L."/>
            <person name="Ma J."/>
        </authorList>
    </citation>
    <scope>NUCLEOTIDE SEQUENCE [LARGE SCALE GENOMIC DNA]</scope>
    <source>
        <strain evidence="2">JCM 18326</strain>
    </source>
</reference>
<accession>A0ABP9D689</accession>